<keyword evidence="2" id="KW-0812">Transmembrane</keyword>
<evidence type="ECO:0000313" key="7">
    <source>
        <dbReference type="Proteomes" id="UP000242958"/>
    </source>
</evidence>
<proteinExistence type="predicted"/>
<dbReference type="GO" id="GO:0019867">
    <property type="term" value="C:outer membrane"/>
    <property type="evidence" value="ECO:0007669"/>
    <property type="project" value="InterPro"/>
</dbReference>
<dbReference type="GO" id="GO:0009254">
    <property type="term" value="P:peptidoglycan turnover"/>
    <property type="evidence" value="ECO:0007669"/>
    <property type="project" value="InterPro"/>
</dbReference>
<dbReference type="Pfam" id="PF06725">
    <property type="entry name" value="3D"/>
    <property type="match status" value="1"/>
</dbReference>
<organism evidence="4 6">
    <name type="scientific">Megasphaera hutchinsoni</name>
    <dbReference type="NCBI Taxonomy" id="1588748"/>
    <lineage>
        <taxon>Bacteria</taxon>
        <taxon>Bacillati</taxon>
        <taxon>Bacillota</taxon>
        <taxon>Negativicutes</taxon>
        <taxon>Veillonellales</taxon>
        <taxon>Veillonellaceae</taxon>
        <taxon>Megasphaera</taxon>
    </lineage>
</organism>
<evidence type="ECO:0000313" key="5">
    <source>
        <dbReference type="EMBL" id="PNH22395.1"/>
    </source>
</evidence>
<keyword evidence="2" id="KW-0472">Membrane</keyword>
<dbReference type="Gene3D" id="2.40.40.10">
    <property type="entry name" value="RlpA-like domain"/>
    <property type="match status" value="1"/>
</dbReference>
<dbReference type="CDD" id="cd22786">
    <property type="entry name" value="DPBB_YuiC-like"/>
    <property type="match status" value="1"/>
</dbReference>
<feature type="domain" description="G5" evidence="3">
    <location>
        <begin position="141"/>
        <end position="221"/>
    </location>
</feature>
<keyword evidence="6" id="KW-1185">Reference proteome</keyword>
<dbReference type="PROSITE" id="PS51109">
    <property type="entry name" value="G5"/>
    <property type="match status" value="1"/>
</dbReference>
<evidence type="ECO:0000256" key="1">
    <source>
        <dbReference type="ARBA" id="ARBA00022729"/>
    </source>
</evidence>
<dbReference type="InterPro" id="IPR051933">
    <property type="entry name" value="Resuscitation_pf_RpfB"/>
</dbReference>
<dbReference type="AlphaFoldDB" id="A0A134CF70"/>
<dbReference type="Gene3D" id="2.20.230.10">
    <property type="entry name" value="Resuscitation-promoting factor rpfb"/>
    <property type="match status" value="1"/>
</dbReference>
<dbReference type="Proteomes" id="UP000242958">
    <property type="component" value="Unassembled WGS sequence"/>
</dbReference>
<dbReference type="Pfam" id="PF07501">
    <property type="entry name" value="G5"/>
    <property type="match status" value="1"/>
</dbReference>
<evidence type="ECO:0000313" key="6">
    <source>
        <dbReference type="Proteomes" id="UP000070160"/>
    </source>
</evidence>
<dbReference type="PANTHER" id="PTHR39160">
    <property type="entry name" value="CELL WALL-BINDING PROTEIN YOCH"/>
    <property type="match status" value="1"/>
</dbReference>
<keyword evidence="2" id="KW-1133">Transmembrane helix</keyword>
<dbReference type="Proteomes" id="UP000070160">
    <property type="component" value="Unassembled WGS sequence"/>
</dbReference>
<reference evidence="5 7" key="3">
    <citation type="submission" date="2017-05" db="EMBL/GenBank/DDBJ databases">
        <authorList>
            <person name="Song R."/>
            <person name="Chenine A.L."/>
            <person name="Ruprecht R.M."/>
        </authorList>
    </citation>
    <scope>NUCLEOTIDE SEQUENCE [LARGE SCALE GENOMIC DNA]</scope>
    <source>
        <strain evidence="5 7">KA00229</strain>
    </source>
</reference>
<dbReference type="InterPro" id="IPR011098">
    <property type="entry name" value="G5_dom"/>
</dbReference>
<dbReference type="SUPFAM" id="SSF50685">
    <property type="entry name" value="Barwin-like endoglucanases"/>
    <property type="match status" value="1"/>
</dbReference>
<dbReference type="InterPro" id="IPR010611">
    <property type="entry name" value="3D_dom"/>
</dbReference>
<sequence length="325" mass="35945">MTKRYQGPITRMYVTIVALILVVSLTGFVKNGKTVVIELDGAKQIVYTYAIKKDALLREQNILLGPYDEAELSTPNLEDGTTITVRRAVPVTLVCRDQVKQVMTAKKTVWEVAEQYGYSRKHYRPYGNPQQAVVKGMTITVGSFSEKEIQEDEIVPFAIENIPDETLLKGQEKQIQLGQNGVKKVTIKTITMEGNVVSREVVKTKVVTEMKPLIRRVGTKQAIHTGAGNISAYTKRISMKATAYLPTDGNGKGLTRMGTRARRGVVAVDPRVIPLGTKVYVPGYGVAVAEDTGGAILGNRIDLCMETYNECRTFGRRNVSVYILK</sequence>
<dbReference type="EMBL" id="NFMF01000001">
    <property type="protein sequence ID" value="PNH22395.1"/>
    <property type="molecule type" value="Genomic_DNA"/>
</dbReference>
<accession>A0A134CF70</accession>
<accession>A0A2J8BCB6</accession>
<evidence type="ECO:0000259" key="3">
    <source>
        <dbReference type="PROSITE" id="PS51109"/>
    </source>
</evidence>
<dbReference type="STRING" id="1588748.HMPREF3182_01169"/>
<name>A0A134CF70_9FIRM</name>
<reference evidence="6" key="1">
    <citation type="submission" date="2016-01" db="EMBL/GenBank/DDBJ databases">
        <authorList>
            <person name="Mitreva M."/>
            <person name="Pepin K.H."/>
            <person name="Mihindukulasuriya K.A."/>
            <person name="Fulton R."/>
            <person name="Fronick C."/>
            <person name="O'Laughlin M."/>
            <person name="Miner T."/>
            <person name="Herter B."/>
            <person name="Rosa B.A."/>
            <person name="Cordes M."/>
            <person name="Tomlinson C."/>
            <person name="Wollam A."/>
            <person name="Palsikar V.B."/>
            <person name="Mardis E.R."/>
            <person name="Wilson R.K."/>
        </authorList>
    </citation>
    <scope>NUCLEOTIDE SEQUENCE [LARGE SCALE GENOMIC DNA]</scope>
    <source>
        <strain evidence="6">KA00182</strain>
    </source>
</reference>
<comment type="caution">
    <text evidence="4">The sequence shown here is derived from an EMBL/GenBank/DDBJ whole genome shotgun (WGS) entry which is preliminary data.</text>
</comment>
<evidence type="ECO:0000256" key="2">
    <source>
        <dbReference type="SAM" id="Phobius"/>
    </source>
</evidence>
<feature type="transmembrane region" description="Helical" evidence="2">
    <location>
        <begin position="12"/>
        <end position="29"/>
    </location>
</feature>
<gene>
    <name evidence="5" type="ORF">CAL30_00040</name>
    <name evidence="4" type="ORF">HMPREF3182_01169</name>
</gene>
<dbReference type="SMART" id="SM01208">
    <property type="entry name" value="G5"/>
    <property type="match status" value="1"/>
</dbReference>
<keyword evidence="1" id="KW-0732">Signal</keyword>
<dbReference type="EMBL" id="LSDT01000044">
    <property type="protein sequence ID" value="KXB90744.1"/>
    <property type="molecule type" value="Genomic_DNA"/>
</dbReference>
<dbReference type="InterPro" id="IPR036908">
    <property type="entry name" value="RlpA-like_sf"/>
</dbReference>
<reference evidence="4" key="2">
    <citation type="submission" date="2016-01" db="EMBL/GenBank/DDBJ databases">
        <authorList>
            <person name="Oliw E.H."/>
        </authorList>
    </citation>
    <scope>NUCLEOTIDE SEQUENCE [LARGE SCALE GENOMIC DNA]</scope>
    <source>
        <strain evidence="4">KA00182</strain>
    </source>
</reference>
<dbReference type="GO" id="GO:0004553">
    <property type="term" value="F:hydrolase activity, hydrolyzing O-glycosyl compounds"/>
    <property type="evidence" value="ECO:0007669"/>
    <property type="project" value="InterPro"/>
</dbReference>
<protein>
    <submittedName>
        <fullName evidence="4">3D domain protein</fullName>
    </submittedName>
</protein>
<dbReference type="PANTHER" id="PTHR39160:SF4">
    <property type="entry name" value="RESUSCITATION-PROMOTING FACTOR RPFB"/>
    <property type="match status" value="1"/>
</dbReference>
<evidence type="ECO:0000313" key="4">
    <source>
        <dbReference type="EMBL" id="KXB90744.1"/>
    </source>
</evidence>
<dbReference type="RefSeq" id="WP_062485995.1">
    <property type="nucleotide sequence ID" value="NZ_KQ960952.1"/>
</dbReference>
<dbReference type="PATRIC" id="fig|1588748.3.peg.1128"/>